<protein>
    <submittedName>
        <fullName evidence="1">Uncharacterized protein</fullName>
    </submittedName>
</protein>
<evidence type="ECO:0000313" key="2">
    <source>
        <dbReference type="Proteomes" id="UP000235584"/>
    </source>
</evidence>
<dbReference type="EMBL" id="CP025704">
    <property type="protein sequence ID" value="AUN97603.1"/>
    <property type="molecule type" value="Genomic_DNA"/>
</dbReference>
<gene>
    <name evidence="1" type="ORF">C0V70_05640</name>
</gene>
<keyword evidence="2" id="KW-1185">Reference proteome</keyword>
<proteinExistence type="predicted"/>
<organism evidence="1 2">
    <name type="scientific">Bacteriovorax stolpii</name>
    <name type="common">Bdellovibrio stolpii</name>
    <dbReference type="NCBI Taxonomy" id="960"/>
    <lineage>
        <taxon>Bacteria</taxon>
        <taxon>Pseudomonadati</taxon>
        <taxon>Bdellovibrionota</taxon>
        <taxon>Bacteriovoracia</taxon>
        <taxon>Bacteriovoracales</taxon>
        <taxon>Bacteriovoracaceae</taxon>
        <taxon>Bacteriovorax</taxon>
    </lineage>
</organism>
<dbReference type="RefSeq" id="WP_102242898.1">
    <property type="nucleotide sequence ID" value="NZ_CP025704.1"/>
</dbReference>
<dbReference type="Proteomes" id="UP000235584">
    <property type="component" value="Chromosome"/>
</dbReference>
<sequence length="378" mass="42690">MKIALWLTFFSSTSLLAQEFLPPSDKDLMAVSFNFLEESKRVMSKVPEEDCDKKREKEKKVIEKPQGQEIFCLCELKDGQIKDPSLLESLIGEYDSELTINTGNDNFLHGGLQKMGDKARSLDGDDRGRTFNGGLNYSLIGTEGELKLNLDSTGFGKFSKVDGYRKTPDGKYYLNFREVNTLDLRLDKNFKKSESEKSYWIGEFKFTNETDDGNLSRGVQEWWHSFNKKQLGMNVIQYKYLNEEPDRNTVTIMGGVGKEWIKNIGNWKCQTRLEAKMGASVDFSGNMSMEVAAKAENKLSHSSLPWLALSTWVSAGTGAMGPGGEGGIMISAEKKFRKVTIKPFIGIERHRTSMDKKFGEVSGKPYENYHVLGVTIKY</sequence>
<evidence type="ECO:0000313" key="1">
    <source>
        <dbReference type="EMBL" id="AUN97603.1"/>
    </source>
</evidence>
<accession>A0A2K9NQ20</accession>
<reference evidence="1 2" key="1">
    <citation type="submission" date="2018-01" db="EMBL/GenBank/DDBJ databases">
        <title>Complete genome sequence of Bacteriovorax stolpii DSM12778.</title>
        <authorList>
            <person name="Tang B."/>
            <person name="Chang J."/>
        </authorList>
    </citation>
    <scope>NUCLEOTIDE SEQUENCE [LARGE SCALE GENOMIC DNA]</scope>
    <source>
        <strain evidence="1 2">DSM 12778</strain>
    </source>
</reference>
<name>A0A2K9NQ20_BACTC</name>
<dbReference type="OrthoDB" id="5288448at2"/>
<dbReference type="KEGG" id="bsto:C0V70_05640"/>
<dbReference type="AlphaFoldDB" id="A0A2K9NQ20"/>